<dbReference type="Proteomes" id="UP001163603">
    <property type="component" value="Chromosome 11"/>
</dbReference>
<gene>
    <name evidence="1" type="ORF">Pint_31231</name>
</gene>
<comment type="caution">
    <text evidence="1">The sequence shown here is derived from an EMBL/GenBank/DDBJ whole genome shotgun (WGS) entry which is preliminary data.</text>
</comment>
<evidence type="ECO:0000313" key="2">
    <source>
        <dbReference type="Proteomes" id="UP001163603"/>
    </source>
</evidence>
<reference evidence="2" key="1">
    <citation type="journal article" date="2023" name="G3 (Bethesda)">
        <title>Genome assembly and association tests identify interacting loci associated with vigor, precocity, and sex in interspecific pistachio rootstocks.</title>
        <authorList>
            <person name="Palmer W."/>
            <person name="Jacygrad E."/>
            <person name="Sagayaradj S."/>
            <person name="Cavanaugh K."/>
            <person name="Han R."/>
            <person name="Bertier L."/>
            <person name="Beede B."/>
            <person name="Kafkas S."/>
            <person name="Golino D."/>
            <person name="Preece J."/>
            <person name="Michelmore R."/>
        </authorList>
    </citation>
    <scope>NUCLEOTIDE SEQUENCE [LARGE SCALE GENOMIC DNA]</scope>
</reference>
<organism evidence="1 2">
    <name type="scientific">Pistacia integerrima</name>
    <dbReference type="NCBI Taxonomy" id="434235"/>
    <lineage>
        <taxon>Eukaryota</taxon>
        <taxon>Viridiplantae</taxon>
        <taxon>Streptophyta</taxon>
        <taxon>Embryophyta</taxon>
        <taxon>Tracheophyta</taxon>
        <taxon>Spermatophyta</taxon>
        <taxon>Magnoliopsida</taxon>
        <taxon>eudicotyledons</taxon>
        <taxon>Gunneridae</taxon>
        <taxon>Pentapetalae</taxon>
        <taxon>rosids</taxon>
        <taxon>malvids</taxon>
        <taxon>Sapindales</taxon>
        <taxon>Anacardiaceae</taxon>
        <taxon>Pistacia</taxon>
    </lineage>
</organism>
<dbReference type="EMBL" id="CM047746">
    <property type="protein sequence ID" value="KAJ0020364.1"/>
    <property type="molecule type" value="Genomic_DNA"/>
</dbReference>
<sequence>MYVQYFPSCIDNWNSEFNDLEENELKSIVDMSLKLLKAGKHVLQGDSC</sequence>
<accession>A0ACC0XM43</accession>
<protein>
    <submittedName>
        <fullName evidence="1">Uncharacterized protein</fullName>
    </submittedName>
</protein>
<keyword evidence="2" id="KW-1185">Reference proteome</keyword>
<evidence type="ECO:0000313" key="1">
    <source>
        <dbReference type="EMBL" id="KAJ0020364.1"/>
    </source>
</evidence>
<proteinExistence type="predicted"/>
<name>A0ACC0XM43_9ROSI</name>